<dbReference type="SUPFAM" id="SSF49265">
    <property type="entry name" value="Fibronectin type III"/>
    <property type="match status" value="3"/>
</dbReference>
<dbReference type="Gene3D" id="2.40.10.10">
    <property type="entry name" value="Trypsin-like serine proteases"/>
    <property type="match status" value="3"/>
</dbReference>
<dbReference type="Gene3D" id="2.60.120.200">
    <property type="match status" value="2"/>
</dbReference>
<dbReference type="PROSITE" id="PS50240">
    <property type="entry name" value="TRYPSIN_DOM"/>
    <property type="match status" value="2"/>
</dbReference>
<dbReference type="InterPro" id="IPR033116">
    <property type="entry name" value="TRYPSIN_SER"/>
</dbReference>
<feature type="domain" description="ShKT" evidence="16">
    <location>
        <begin position="1969"/>
        <end position="2005"/>
    </location>
</feature>
<feature type="domain" description="CUB" evidence="12">
    <location>
        <begin position="1855"/>
        <end position="1964"/>
    </location>
</feature>
<dbReference type="Pfam" id="PF00431">
    <property type="entry name" value="CUB"/>
    <property type="match status" value="4"/>
</dbReference>
<evidence type="ECO:0000256" key="10">
    <source>
        <dbReference type="SAM" id="MobiDB-lite"/>
    </source>
</evidence>
<reference evidence="17" key="1">
    <citation type="journal article" date="2023" name="G3 (Bethesda)">
        <title>Whole genome assembly and annotation of the endangered Caribbean coral Acropora cervicornis.</title>
        <authorList>
            <person name="Selwyn J.D."/>
            <person name="Vollmer S.V."/>
        </authorList>
    </citation>
    <scope>NUCLEOTIDE SEQUENCE</scope>
    <source>
        <strain evidence="17">K2</strain>
    </source>
</reference>
<keyword evidence="4" id="KW-0677">Repeat</keyword>
<keyword evidence="7" id="KW-1015">Disulfide bond</keyword>
<dbReference type="InterPro" id="IPR009003">
    <property type="entry name" value="Peptidase_S1_PA"/>
</dbReference>
<evidence type="ECO:0000256" key="5">
    <source>
        <dbReference type="ARBA" id="ARBA00022801"/>
    </source>
</evidence>
<evidence type="ECO:0000259" key="16">
    <source>
        <dbReference type="PROSITE" id="PS51670"/>
    </source>
</evidence>
<dbReference type="Gene3D" id="2.60.40.10">
    <property type="entry name" value="Immunoglobulins"/>
    <property type="match status" value="4"/>
</dbReference>
<dbReference type="Proteomes" id="UP001249851">
    <property type="component" value="Unassembled WGS sequence"/>
</dbReference>
<evidence type="ECO:0000256" key="6">
    <source>
        <dbReference type="ARBA" id="ARBA00022825"/>
    </source>
</evidence>
<dbReference type="CDD" id="cd00041">
    <property type="entry name" value="CUB"/>
    <property type="match status" value="4"/>
</dbReference>
<feature type="domain" description="Peptidase S1" evidence="14">
    <location>
        <begin position="1244"/>
        <end position="1450"/>
    </location>
</feature>
<feature type="domain" description="Fibronectin type-III" evidence="15">
    <location>
        <begin position="827"/>
        <end position="920"/>
    </location>
</feature>
<evidence type="ECO:0000256" key="4">
    <source>
        <dbReference type="ARBA" id="ARBA00022737"/>
    </source>
</evidence>
<comment type="caution">
    <text evidence="8">Lacks conserved residue(s) required for the propagation of feature annotation.</text>
</comment>
<dbReference type="Pfam" id="PF00041">
    <property type="entry name" value="fn3"/>
    <property type="match status" value="3"/>
</dbReference>
<evidence type="ECO:0000313" key="17">
    <source>
        <dbReference type="EMBL" id="KAK2556093.1"/>
    </source>
</evidence>
<dbReference type="GO" id="GO:0006508">
    <property type="term" value="P:proteolysis"/>
    <property type="evidence" value="ECO:0007669"/>
    <property type="project" value="UniProtKB-KW"/>
</dbReference>
<evidence type="ECO:0000256" key="1">
    <source>
        <dbReference type="ARBA" id="ARBA00007664"/>
    </source>
</evidence>
<dbReference type="SUPFAM" id="SSF50494">
    <property type="entry name" value="Trypsin-like serine proteases"/>
    <property type="match status" value="2"/>
</dbReference>
<dbReference type="FunFam" id="2.60.40.10:FF:000028">
    <property type="entry name" value="Neuronal cell adhesion molecule"/>
    <property type="match status" value="1"/>
</dbReference>
<feature type="domain" description="MAM" evidence="13">
    <location>
        <begin position="3"/>
        <end position="156"/>
    </location>
</feature>
<evidence type="ECO:0000259" key="15">
    <source>
        <dbReference type="PROSITE" id="PS50853"/>
    </source>
</evidence>
<dbReference type="InterPro" id="IPR036116">
    <property type="entry name" value="FN3_sf"/>
</dbReference>
<dbReference type="Pfam" id="PF00629">
    <property type="entry name" value="MAM"/>
    <property type="match status" value="2"/>
</dbReference>
<reference evidence="17" key="2">
    <citation type="journal article" date="2023" name="Science">
        <title>Genomic signatures of disease resistance in endangered staghorn corals.</title>
        <authorList>
            <person name="Vollmer S.V."/>
            <person name="Selwyn J.D."/>
            <person name="Despard B.A."/>
            <person name="Roesel C.L."/>
        </authorList>
    </citation>
    <scope>NUCLEOTIDE SEQUENCE</scope>
    <source>
        <strain evidence="17">K2</strain>
    </source>
</reference>
<dbReference type="GO" id="GO:0090729">
    <property type="term" value="F:toxin activity"/>
    <property type="evidence" value="ECO:0007669"/>
    <property type="project" value="UniProtKB-KW"/>
</dbReference>
<dbReference type="SMART" id="SM00042">
    <property type="entry name" value="CUB"/>
    <property type="match status" value="4"/>
</dbReference>
<dbReference type="CDD" id="cd00190">
    <property type="entry name" value="Tryp_SPc"/>
    <property type="match status" value="2"/>
</dbReference>
<comment type="caution">
    <text evidence="17">The sequence shown here is derived from an EMBL/GenBank/DDBJ whole genome shotgun (WGS) entry which is preliminary data.</text>
</comment>
<evidence type="ECO:0000259" key="12">
    <source>
        <dbReference type="PROSITE" id="PS01180"/>
    </source>
</evidence>
<keyword evidence="18" id="KW-1185">Reference proteome</keyword>
<dbReference type="PANTHER" id="PTHR24252">
    <property type="entry name" value="ACROSIN-RELATED"/>
    <property type="match status" value="1"/>
</dbReference>
<dbReference type="EMBL" id="JARQWQ010000058">
    <property type="protein sequence ID" value="KAK2556093.1"/>
    <property type="molecule type" value="Genomic_DNA"/>
</dbReference>
<dbReference type="CDD" id="cd06263">
    <property type="entry name" value="MAM"/>
    <property type="match status" value="2"/>
</dbReference>
<evidence type="ECO:0000259" key="13">
    <source>
        <dbReference type="PROSITE" id="PS50060"/>
    </source>
</evidence>
<dbReference type="FunFam" id="2.40.10.10:FF:000077">
    <property type="entry name" value="Predicted protein"/>
    <property type="match status" value="1"/>
</dbReference>
<dbReference type="Gene3D" id="2.60.120.290">
    <property type="entry name" value="Spermadhesin, CUB domain"/>
    <property type="match status" value="4"/>
</dbReference>
<dbReference type="InterPro" id="IPR043504">
    <property type="entry name" value="Peptidase_S1_PA_chymotrypsin"/>
</dbReference>
<dbReference type="InterPro" id="IPR013320">
    <property type="entry name" value="ConA-like_dom_sf"/>
</dbReference>
<dbReference type="PROSITE" id="PS51670">
    <property type="entry name" value="SHKT"/>
    <property type="match status" value="1"/>
</dbReference>
<dbReference type="SUPFAM" id="SSF49899">
    <property type="entry name" value="Concanavalin A-like lectins/glucanases"/>
    <property type="match status" value="2"/>
</dbReference>
<proteinExistence type="inferred from homology"/>
<feature type="domain" description="MAM" evidence="13">
    <location>
        <begin position="578"/>
        <end position="731"/>
    </location>
</feature>
<gene>
    <name evidence="17" type="ORF">P5673_022113</name>
</gene>
<dbReference type="PROSITE" id="PS00135">
    <property type="entry name" value="TRYPSIN_SER"/>
    <property type="match status" value="2"/>
</dbReference>
<dbReference type="GO" id="GO:0004252">
    <property type="term" value="F:serine-type endopeptidase activity"/>
    <property type="evidence" value="ECO:0007669"/>
    <property type="project" value="InterPro"/>
</dbReference>
<dbReference type="PROSITE" id="PS01180">
    <property type="entry name" value="CUB"/>
    <property type="match status" value="4"/>
</dbReference>
<feature type="domain" description="Peptidase S1" evidence="14">
    <location>
        <begin position="331"/>
        <end position="569"/>
    </location>
</feature>
<keyword evidence="11" id="KW-0472">Membrane</keyword>
<dbReference type="InterPro" id="IPR000998">
    <property type="entry name" value="MAM_dom"/>
</dbReference>
<sequence>MLEDCDFENGLCPGWYQSFTDDFDWTRHSGPTWSTITGPSSGHGGYGFYMYIETSYPRSYGDKAKLLFSPPSSIIGKFSCLKFYYHMYGATINRLNVFNGNSTVLTKSGQQGNMWMYAEVTVFVQNNITFEGISGSSYTGDIAIDDVSLMEGICTGCKEELKDPFGLLHITYSANFSPDCTWTIGNSGISKPVAIVSIGEVQFGYCGSLNNISIPEWESQAHPKISANLLSTFPLLGWNVTYENKTSSSLQLRWMDINNWLSGGVRFFVVIANSSYNNVPIRKLVPPNITSAEITGLDPYREYNVSVVAIDGYGSPFQTVCGMRPTSSTLIVGGTVAPINSWPWQALLRTRDGRQFCGGSLIKPEWVLTATHCVVGKFPSSIQVTLGAHYLSTATTVGTEQYFDVAQIIQHENYNLPKRWSNDVALLKLSRPAVLRNGVGLVCLSDVQFQRPLNKTTKSCWTTGWGTLFWRGSQPKELMQVDLPLVSTQNCSLLYVNYDPSTMICAGTRQGGTGACNGDSGGPLVCEFKGKWYLEGVTSWGGVPCASPSKPTVYADVRKLKSWIAAKITGVPVLRGAASCDFESGLCPGWYQSKTDDFDWTRRLGPTPSYLTGPSSGHGGYGFYMYIETSYPRSYGDKAKLLFSPPSSVIGKFSCLKFYYHMYGGSINQLNVFNGKRSVLTRSGQQGDRWLYAQVTINVQNTIIFEGISGFSYTGDIAIDDVSLMDGICMGCTKTLNDSFGQLNVTYNETFSPDCIWTIGSSGISEPVAIVSVEEVQLGSCRYEAVLSPTMKRGEDHVYKMEKTLISYIQDTAIVFCPYECTTTLLVGWDVTYENKTSNSLHLQWMDINHWLSGGVRFFVVNVKSSYSSFPVRKLLPPNVTSAEITGLEPYQEYNVSVVAIDGYGSPFRSILRQAKTDEGVPSGAPSIFVTNVTSTSVTVQWNPLPSQYHNGRLLGYRVFFRKMANYSFPVDANSVVVYNSNWATLKNLDPGQLYEISVTAFTSKGDGPRSDSYSVTTACTLSVNNSIGLIDVAYRDPLHCLWTIGNVGITNAVAVFVIQRIIISSCSEHFKIFDGNHTAKYDRSGRLSIANERMVEVPFLSPAEINVSISLTRHGSTVKAWYLVLGSSLYLAPVLPGWNLTISNETFSSFSVQWTNLTALLGSQVQHFIVLLKSSKNNNGIMVHKIVNGREDKTEMTGLLSSSQYTIEVFGIDQMGQPYRTLEVHARTLTAVCGMRPTSSTLIVGGTVAPINSWPWQALLRTRDGRQFCGGSLIKPEWVLTATHCVVGKSPSNIQVTLGAHYFSTASVVGTEQYFNVMQIIQHENYASPKQWSNDVALLKLSRPAVLQNGVGLVCLSDDQFQRPFNNRSCWTSGWGTLVWLGSQPKELMQGGKGVCSGDSGGPLVCEFNGKWYLEGVTSWVGLPCGAANKPAVYADVRNLKSWIIGKMTGVPVPGVTRVATVPPFTTPRPTTRPTPGCGSVKNNALRSPGYPSNYPKNMNCVYRVYIPFDQELLISFIYFNLERHSRCIWDYLRITNDKNQIVGTYCGYQVGKRVVVVVNTTYSPRTTHVVTQTARPNTTSTPVCGFVRNNTLRSPGYPFNYPGNLRCVYWVNIPRGKDLKIHFDYFYLQYHSVCANDYLRITNGTNYVIGTFCGYQSGALVTVTGRYALLTFHTDGIVHRPGFELFFSYEGFPVNTTYSPRTTHVVTPTARPNTTSTPVCGFVRNNTLRSPGYPFNYPGNLRCVYWVNIPCGKDLKIHFDYFYLQYHSVCANDYLRITNGTNYVIGTFCGYQSGALVTVTGRYALLTFHTDGIVHRPGFELFFSYEGFPVNTTYSPRTTHVVTPTARPNTTSTPGCGSVRNNTLRSPGYPSNYPENLRCVYRVNIPPGKDLKIHFHYFHLENHSSCDYDYLKITNGTNYVIGTFCGQQSGALVTVTGRYAVLIFQTDRIVQKTGFELSFSFVGFPGCVDKIPANVCSALARLNLCATLYNITLTYCSKTCGFCKGITPKSSGKPPEAASNEAVMLTVGGLDINKWDRMEDDFKAEVARAATQTRRRRSSDIVFSPNMVHILPGYPKQSPEDPKNAMLAFYLSLPPEVSQGSVVSKEILMSVIKSNMTSIGGSMNLSIVSVDALSSPSAAFQSSDDRSNKSEANRTVIVGGSVGGSLLVVLVAVFLVVYKKNRRPRVALDSTANSNVVKSNDRVVCKSVDPDLEMKVHVDESFASATNEVTPQSKSLDPSTDQDHPNSTVIHF</sequence>
<feature type="domain" description="Fibronectin type-III" evidence="15">
    <location>
        <begin position="922"/>
        <end position="1021"/>
    </location>
</feature>
<dbReference type="Pfam" id="PF00089">
    <property type="entry name" value="Trypsin"/>
    <property type="match status" value="2"/>
</dbReference>
<dbReference type="SMART" id="SM00060">
    <property type="entry name" value="FN3"/>
    <property type="match status" value="4"/>
</dbReference>
<feature type="domain" description="CUB" evidence="12">
    <location>
        <begin position="1548"/>
        <end position="1692"/>
    </location>
</feature>
<feature type="domain" description="Fibronectin type-III" evidence="15">
    <location>
        <begin position="1137"/>
        <end position="1232"/>
    </location>
</feature>
<keyword evidence="3 9" id="KW-0645">Protease</keyword>
<dbReference type="PROSITE" id="PS50060">
    <property type="entry name" value="MAM_2"/>
    <property type="match status" value="2"/>
</dbReference>
<dbReference type="CDD" id="cd00063">
    <property type="entry name" value="FN3"/>
    <property type="match status" value="4"/>
</dbReference>
<dbReference type="InterPro" id="IPR035914">
    <property type="entry name" value="Sperma_CUB_dom_sf"/>
</dbReference>
<name>A0AAD9Q7K5_ACRCE</name>
<dbReference type="SMART" id="SM00020">
    <property type="entry name" value="Tryp_SPc"/>
    <property type="match status" value="2"/>
</dbReference>
<dbReference type="SMART" id="SM00137">
    <property type="entry name" value="MAM"/>
    <property type="match status" value="2"/>
</dbReference>
<feature type="domain" description="CUB" evidence="12">
    <location>
        <begin position="1712"/>
        <end position="1828"/>
    </location>
</feature>
<dbReference type="PROSITE" id="PS50853">
    <property type="entry name" value="FN3"/>
    <property type="match status" value="4"/>
</dbReference>
<evidence type="ECO:0000256" key="11">
    <source>
        <dbReference type="SAM" id="Phobius"/>
    </source>
</evidence>
<feature type="domain" description="Fibronectin type-III" evidence="15">
    <location>
        <begin position="236"/>
        <end position="329"/>
    </location>
</feature>
<feature type="transmembrane region" description="Helical" evidence="11">
    <location>
        <begin position="2158"/>
        <end position="2180"/>
    </location>
</feature>
<dbReference type="InterPro" id="IPR013783">
    <property type="entry name" value="Ig-like_fold"/>
</dbReference>
<dbReference type="InterPro" id="IPR003582">
    <property type="entry name" value="ShKT_dom"/>
</dbReference>
<evidence type="ECO:0000256" key="7">
    <source>
        <dbReference type="ARBA" id="ARBA00023157"/>
    </source>
</evidence>
<dbReference type="InterPro" id="IPR003961">
    <property type="entry name" value="FN3_dom"/>
</dbReference>
<feature type="region of interest" description="Disordered" evidence="10">
    <location>
        <begin position="1463"/>
        <end position="1484"/>
    </location>
</feature>
<dbReference type="PROSITE" id="PS00134">
    <property type="entry name" value="TRYPSIN_HIS"/>
    <property type="match status" value="2"/>
</dbReference>
<keyword evidence="5 9" id="KW-0378">Hydrolase</keyword>
<evidence type="ECO:0000256" key="9">
    <source>
        <dbReference type="RuleBase" id="RU363034"/>
    </source>
</evidence>
<dbReference type="InterPro" id="IPR001314">
    <property type="entry name" value="Peptidase_S1A"/>
</dbReference>
<keyword evidence="11" id="KW-1133">Transmembrane helix</keyword>
<organism evidence="17 18">
    <name type="scientific">Acropora cervicornis</name>
    <name type="common">Staghorn coral</name>
    <dbReference type="NCBI Taxonomy" id="6130"/>
    <lineage>
        <taxon>Eukaryota</taxon>
        <taxon>Metazoa</taxon>
        <taxon>Cnidaria</taxon>
        <taxon>Anthozoa</taxon>
        <taxon>Hexacorallia</taxon>
        <taxon>Scleractinia</taxon>
        <taxon>Astrocoeniina</taxon>
        <taxon>Acroporidae</taxon>
        <taxon>Acropora</taxon>
    </lineage>
</organism>
<keyword evidence="6 9" id="KW-0720">Serine protease</keyword>
<dbReference type="FunFam" id="2.40.10.10:FF:000166">
    <property type="entry name" value="Trypsin"/>
    <property type="match status" value="1"/>
</dbReference>
<accession>A0AAD9Q7K5</accession>
<dbReference type="InterPro" id="IPR001254">
    <property type="entry name" value="Trypsin_dom"/>
</dbReference>
<feature type="region of interest" description="Disordered" evidence="10">
    <location>
        <begin position="2225"/>
        <end position="2254"/>
    </location>
</feature>
<evidence type="ECO:0000313" key="18">
    <source>
        <dbReference type="Proteomes" id="UP001249851"/>
    </source>
</evidence>
<evidence type="ECO:0000256" key="2">
    <source>
        <dbReference type="ARBA" id="ARBA00022656"/>
    </source>
</evidence>
<comment type="similarity">
    <text evidence="1">Belongs to the peptidase S1 family.</text>
</comment>
<protein>
    <submittedName>
        <fullName evidence="17">CUB and peptidase domain-containing protein 1</fullName>
    </submittedName>
</protein>
<dbReference type="PANTHER" id="PTHR24252:SF7">
    <property type="entry name" value="HYALIN"/>
    <property type="match status" value="1"/>
</dbReference>
<dbReference type="GO" id="GO:0016020">
    <property type="term" value="C:membrane"/>
    <property type="evidence" value="ECO:0007669"/>
    <property type="project" value="InterPro"/>
</dbReference>
<keyword evidence="2" id="KW-0800">Toxin</keyword>
<evidence type="ECO:0000256" key="3">
    <source>
        <dbReference type="ARBA" id="ARBA00022670"/>
    </source>
</evidence>
<dbReference type="FunFam" id="2.60.120.290:FF:000005">
    <property type="entry name" value="Procollagen C-endopeptidase enhancer 1"/>
    <property type="match status" value="1"/>
</dbReference>
<evidence type="ECO:0000259" key="14">
    <source>
        <dbReference type="PROSITE" id="PS50240"/>
    </source>
</evidence>
<dbReference type="SMART" id="SM00254">
    <property type="entry name" value="ShKT"/>
    <property type="match status" value="1"/>
</dbReference>
<dbReference type="SUPFAM" id="SSF49854">
    <property type="entry name" value="Spermadhesin, CUB domain"/>
    <property type="match status" value="4"/>
</dbReference>
<dbReference type="InterPro" id="IPR000859">
    <property type="entry name" value="CUB_dom"/>
</dbReference>
<evidence type="ECO:0000256" key="8">
    <source>
        <dbReference type="PROSITE-ProRule" id="PRU01005"/>
    </source>
</evidence>
<feature type="domain" description="CUB" evidence="12">
    <location>
        <begin position="1476"/>
        <end position="1547"/>
    </location>
</feature>
<dbReference type="PRINTS" id="PR00722">
    <property type="entry name" value="CHYMOTRYPSIN"/>
</dbReference>
<keyword evidence="11" id="KW-0812">Transmembrane</keyword>
<dbReference type="InterPro" id="IPR018114">
    <property type="entry name" value="TRYPSIN_HIS"/>
</dbReference>